<dbReference type="InterPro" id="IPR011444">
    <property type="entry name" value="DUF1549"/>
</dbReference>
<evidence type="ECO:0000259" key="3">
    <source>
        <dbReference type="Pfam" id="PF07587"/>
    </source>
</evidence>
<evidence type="ECO:0000259" key="4">
    <source>
        <dbReference type="Pfam" id="PF07635"/>
    </source>
</evidence>
<dbReference type="OrthoDB" id="127107at2"/>
<feature type="signal peptide" evidence="1">
    <location>
        <begin position="1"/>
        <end position="29"/>
    </location>
</feature>
<dbReference type="InterPro" id="IPR022655">
    <property type="entry name" value="DUF1553"/>
</dbReference>
<proteinExistence type="predicted"/>
<dbReference type="EMBL" id="CP036348">
    <property type="protein sequence ID" value="QDV66705.1"/>
    <property type="molecule type" value="Genomic_DNA"/>
</dbReference>
<feature type="domain" description="Cytochrome C Planctomycete-type" evidence="4">
    <location>
        <begin position="313"/>
        <end position="371"/>
    </location>
</feature>
<dbReference type="Proteomes" id="UP000315082">
    <property type="component" value="Chromosome"/>
</dbReference>
<accession>A0A518JMD1</accession>
<evidence type="ECO:0000313" key="6">
    <source>
        <dbReference type="Proteomes" id="UP000315082"/>
    </source>
</evidence>
<dbReference type="Pfam" id="PF07635">
    <property type="entry name" value="PSCyt1"/>
    <property type="match status" value="1"/>
</dbReference>
<keyword evidence="1" id="KW-0732">Signal</keyword>
<feature type="domain" description="DUF1553" evidence="3">
    <location>
        <begin position="759"/>
        <end position="994"/>
    </location>
</feature>
<dbReference type="Pfam" id="PF07583">
    <property type="entry name" value="PSCyt2"/>
    <property type="match status" value="1"/>
</dbReference>
<dbReference type="Pfam" id="PF07587">
    <property type="entry name" value="PSD1"/>
    <property type="match status" value="1"/>
</dbReference>
<feature type="chain" id="PRO_5021756239" evidence="1">
    <location>
        <begin position="30"/>
        <end position="1034"/>
    </location>
</feature>
<reference evidence="5 6" key="1">
    <citation type="submission" date="2019-02" db="EMBL/GenBank/DDBJ databases">
        <title>Deep-cultivation of Planctomycetes and their phenomic and genomic characterization uncovers novel biology.</title>
        <authorList>
            <person name="Wiegand S."/>
            <person name="Jogler M."/>
            <person name="Boedeker C."/>
            <person name="Pinto D."/>
            <person name="Vollmers J."/>
            <person name="Rivas-Marin E."/>
            <person name="Kohn T."/>
            <person name="Peeters S.H."/>
            <person name="Heuer A."/>
            <person name="Rast P."/>
            <person name="Oberbeckmann S."/>
            <person name="Bunk B."/>
            <person name="Jeske O."/>
            <person name="Meyerdierks A."/>
            <person name="Storesund J.E."/>
            <person name="Kallscheuer N."/>
            <person name="Luecker S."/>
            <person name="Lage O.M."/>
            <person name="Pohl T."/>
            <person name="Merkel B.J."/>
            <person name="Hornburger P."/>
            <person name="Mueller R.-W."/>
            <person name="Bruemmer F."/>
            <person name="Labrenz M."/>
            <person name="Spormann A.M."/>
            <person name="Op den Camp H."/>
            <person name="Overmann J."/>
            <person name="Amann R."/>
            <person name="Jetten M.S.M."/>
            <person name="Mascher T."/>
            <person name="Medema M.H."/>
            <person name="Devos D.P."/>
            <person name="Kaster A.-K."/>
            <person name="Ovreas L."/>
            <person name="Rohde M."/>
            <person name="Galperin M.Y."/>
            <person name="Jogler C."/>
        </authorList>
    </citation>
    <scope>NUCLEOTIDE SEQUENCE [LARGE SCALE GENOMIC DNA]</scope>
    <source>
        <strain evidence="5 6">Poly24</strain>
    </source>
</reference>
<feature type="domain" description="DUF1549" evidence="2">
    <location>
        <begin position="435"/>
        <end position="639"/>
    </location>
</feature>
<organism evidence="5 6">
    <name type="scientific">Rosistilla carotiformis</name>
    <dbReference type="NCBI Taxonomy" id="2528017"/>
    <lineage>
        <taxon>Bacteria</taxon>
        <taxon>Pseudomonadati</taxon>
        <taxon>Planctomycetota</taxon>
        <taxon>Planctomycetia</taxon>
        <taxon>Pirellulales</taxon>
        <taxon>Pirellulaceae</taxon>
        <taxon>Rosistilla</taxon>
    </lineage>
</organism>
<protein>
    <submittedName>
        <fullName evidence="5">Planctomycete cytochrome C</fullName>
    </submittedName>
</protein>
<keyword evidence="6" id="KW-1185">Reference proteome</keyword>
<dbReference type="PANTHER" id="PTHR35889">
    <property type="entry name" value="CYCLOINULO-OLIGOSACCHARIDE FRUCTANOTRANSFERASE-RELATED"/>
    <property type="match status" value="1"/>
</dbReference>
<name>A0A518JMD1_9BACT</name>
<evidence type="ECO:0000313" key="5">
    <source>
        <dbReference type="EMBL" id="QDV66705.1"/>
    </source>
</evidence>
<dbReference type="AlphaFoldDB" id="A0A518JMD1"/>
<evidence type="ECO:0000256" key="1">
    <source>
        <dbReference type="SAM" id="SignalP"/>
    </source>
</evidence>
<gene>
    <name evidence="5" type="ORF">Poly24_03920</name>
</gene>
<dbReference type="KEGG" id="rcf:Poly24_03920"/>
<evidence type="ECO:0000259" key="2">
    <source>
        <dbReference type="Pfam" id="PF07583"/>
    </source>
</evidence>
<dbReference type="InterPro" id="IPR011429">
    <property type="entry name" value="Cyt_c_Planctomycete-type"/>
</dbReference>
<dbReference type="PANTHER" id="PTHR35889:SF3">
    <property type="entry name" value="F-BOX DOMAIN-CONTAINING PROTEIN"/>
    <property type="match status" value="1"/>
</dbReference>
<sequence length="1034" mass="115956" precursor="true">MNCIPQKRLPLFLATLVWLAAGAVNLSVAEDRLAADRFIPQHAFGKNAPGDLSSGFAAPWQLSQIRPAKFADAVEPSHSNGSQPNVVIAGTNQRNNPLRRELSRTYAEDQLFVGFRFLYEPAKLDQGIDPEFFVLWLDRTQGSDQAVHSIGVPNIGIHMADRGPSRGKNVFMVRFGAGQVAWSRTEMEPGKTYRVIAKLSKQTAGTRNGYSQIQLWVDPQSDDAEQPILSLSNQDGIHQFRWIGFATGGKTEREDRIRVDDVVLSRSWQDAFTFLSDSTDPSSLHHAMNPPAVTWDHPIDFTTDIFPILRDRCFGCHAGDYPDSGFRLDVRNELLGFSTGHVLAIPGESHSSPLLKALTTKSEAERMPPDEAPLADMEVAKIRAWIDQGLKWDDALLPTPKIESDHWAFLPIKRPAVPVRSTGPVDDETTGSRHPIDVFIHARQKEIGVQPTAPADRRTLVRRLYLDMLGLPPTVAQTEAFVNDTSADAYEKLVDALLLSPHYGERMARYWLDLARWGESQGYQHDIPRPFAWRYRDYVIDAFNSDKSYAQFLREQIAGDELQPYTDDALIATGFLAAARISGNQLDKLQQRTDVMMDIVDNTTSALLGLTMECAQCHNHKFEPIMQRDYYALMAFFANGQLGNYKLRDTPSVPADEIQNWFTSDSYRFYLSEAKKRKVVPGDYPVHTWGFYSPRTGDKQVQHLPVVNRSPLPYSPDFLSEKTTHVLIRGDVRSPGLRVEPAWPAVLGETPSQLLPTPRQALADWLSSAQNPLVARVWVNRLWQSHFGRGLVETPSDFGTHGAAPTHPLLLDWLASELIDNDWSTKHIHRLIVTSATYRQSGVSVAANLELDLDNKTLWRWPQRRMEAEVIRDSILVATGELNRLVGGPSVAPQRDEQALRRTIYLSQRRSQMPDVMTMFDAPDGVRSCSRREVSTVALQPLYLLNSPFVVKRAEQLARIVRDQAGDDPEAQIHVVFEQTLGRAPMAAEVRLAMGLLERSDTDSGVGGADGNVSPELIRLCHSMMNLNEFVYIP</sequence>